<comment type="caution">
    <text evidence="3">The sequence shown here is derived from an EMBL/GenBank/DDBJ whole genome shotgun (WGS) entry which is preliminary data.</text>
</comment>
<keyword evidence="1" id="KW-0812">Transmembrane</keyword>
<name>A0AAD7UJ42_9STRA</name>
<dbReference type="AlphaFoldDB" id="A0AAD7UJ42"/>
<evidence type="ECO:0000313" key="4">
    <source>
        <dbReference type="Proteomes" id="UP001230188"/>
    </source>
</evidence>
<keyword evidence="4" id="KW-1185">Reference proteome</keyword>
<dbReference type="Proteomes" id="UP001230188">
    <property type="component" value="Unassembled WGS sequence"/>
</dbReference>
<proteinExistence type="predicted"/>
<keyword evidence="1" id="KW-0472">Membrane</keyword>
<feature type="signal peptide" evidence="2">
    <location>
        <begin position="1"/>
        <end position="15"/>
    </location>
</feature>
<keyword evidence="1" id="KW-1133">Transmembrane helix</keyword>
<feature type="transmembrane region" description="Helical" evidence="1">
    <location>
        <begin position="171"/>
        <end position="195"/>
    </location>
</feature>
<sequence>MARYGVFFLLLRADALPTLLTCDRDMAVGSTIMGEEAISSDELSVVFERDGTEVACGSTYVPGEQLTARLVNSTGPAQYVLQVSGGTFQDQASGCEGEYTCNGTRCSKSDSSGQTVLAPSNETVSIELLAGWAETFGAVFIADTCTLIHPNQEGDGGDDDDDGDGLSKMSFFWIGFASGFGVAGLLALFFYCCLVRPNIRPKVNKERSTMGMGKIPQDDA</sequence>
<gene>
    <name evidence="3" type="ORF">CTAYLR_009659</name>
</gene>
<evidence type="ECO:0000256" key="2">
    <source>
        <dbReference type="SAM" id="SignalP"/>
    </source>
</evidence>
<reference evidence="3" key="1">
    <citation type="submission" date="2023-01" db="EMBL/GenBank/DDBJ databases">
        <title>Metagenome sequencing of chrysophaentin producing Chrysophaeum taylorii.</title>
        <authorList>
            <person name="Davison J."/>
            <person name="Bewley C."/>
        </authorList>
    </citation>
    <scope>NUCLEOTIDE SEQUENCE</scope>
    <source>
        <strain evidence="3">NIES-1699</strain>
    </source>
</reference>
<feature type="chain" id="PRO_5041941980" evidence="2">
    <location>
        <begin position="16"/>
        <end position="220"/>
    </location>
</feature>
<protein>
    <submittedName>
        <fullName evidence="3">Uncharacterized protein</fullName>
    </submittedName>
</protein>
<evidence type="ECO:0000256" key="1">
    <source>
        <dbReference type="SAM" id="Phobius"/>
    </source>
</evidence>
<keyword evidence="2" id="KW-0732">Signal</keyword>
<evidence type="ECO:0000313" key="3">
    <source>
        <dbReference type="EMBL" id="KAJ8608719.1"/>
    </source>
</evidence>
<organism evidence="3 4">
    <name type="scientific">Chrysophaeum taylorii</name>
    <dbReference type="NCBI Taxonomy" id="2483200"/>
    <lineage>
        <taxon>Eukaryota</taxon>
        <taxon>Sar</taxon>
        <taxon>Stramenopiles</taxon>
        <taxon>Ochrophyta</taxon>
        <taxon>Pelagophyceae</taxon>
        <taxon>Pelagomonadales</taxon>
        <taxon>Pelagomonadaceae</taxon>
        <taxon>Chrysophaeum</taxon>
    </lineage>
</organism>
<dbReference type="EMBL" id="JAQMWT010000162">
    <property type="protein sequence ID" value="KAJ8608719.1"/>
    <property type="molecule type" value="Genomic_DNA"/>
</dbReference>
<accession>A0AAD7UJ42</accession>